<evidence type="ECO:0000256" key="10">
    <source>
        <dbReference type="SAM" id="Phobius"/>
    </source>
</evidence>
<feature type="transmembrane region" description="Helical" evidence="10">
    <location>
        <begin position="98"/>
        <end position="119"/>
    </location>
</feature>
<reference evidence="12 13" key="1">
    <citation type="submission" date="2022-05" db="EMBL/GenBank/DDBJ databases">
        <authorList>
            <consortium name="Genoscope - CEA"/>
            <person name="William W."/>
        </authorList>
    </citation>
    <scope>NUCLEOTIDE SEQUENCE [LARGE SCALE GENOMIC DNA]</scope>
</reference>
<dbReference type="SMART" id="SM01381">
    <property type="entry name" value="7TM_GPCR_Srsx"/>
    <property type="match status" value="1"/>
</dbReference>
<comment type="caution">
    <text evidence="12">The sequence shown here is derived from an EMBL/GenBank/DDBJ whole genome shotgun (WGS) entry which is preliminary data.</text>
</comment>
<sequence length="404" mass="44460">MNSSKMADDLIAQTSSRSIGGTIMEVALCSVIGMFALFGNVLVAFAVIRSPKLRTSTTTMFIHALAIADILTAVICAPITCAILASDDWINTHILCQIQGFSVFTLALMSIGTLALTAVNRFFRVAKPALYKRFFTKRNSWLLIGSMWLSVIGFYAGILASNSTHIRYEPSYAVCAIAHTLLQTLVEFVFVIIALITIVLSYTLVFVNIRKHQVSVVTSLLSGQRRNSNLSVEEIKISKLLFMTVLAFAVCWVPSLVIITMDRAATHTTPPRARTLLCTYLNYLSAALNPIIYGVMNRSFRAEYKKILLCRKTQVGMPQDSSKNARTLRNTAHAVVLLKRCATPVKNELEMTKQPCSPLAKQEVLESAASENVELLLVQSRSSSPCYGKAALSNSFRPSSSKQQ</sequence>
<feature type="transmembrane region" description="Helical" evidence="10">
    <location>
        <begin position="140"/>
        <end position="160"/>
    </location>
</feature>
<feature type="transmembrane region" description="Helical" evidence="10">
    <location>
        <begin position="280"/>
        <end position="296"/>
    </location>
</feature>
<dbReference type="PROSITE" id="PS50262">
    <property type="entry name" value="G_PROTEIN_RECEP_F1_2"/>
    <property type="match status" value="1"/>
</dbReference>
<keyword evidence="3 9" id="KW-0812">Transmembrane</keyword>
<evidence type="ECO:0000256" key="8">
    <source>
        <dbReference type="ARBA" id="ARBA00023224"/>
    </source>
</evidence>
<gene>
    <name evidence="12" type="ORF">PEVE_00021781</name>
</gene>
<evidence type="ECO:0000256" key="4">
    <source>
        <dbReference type="ARBA" id="ARBA00022989"/>
    </source>
</evidence>
<dbReference type="Gene3D" id="1.20.1070.10">
    <property type="entry name" value="Rhodopsin 7-helix transmembrane proteins"/>
    <property type="match status" value="1"/>
</dbReference>
<dbReference type="InterPro" id="IPR000276">
    <property type="entry name" value="GPCR_Rhodpsn"/>
</dbReference>
<evidence type="ECO:0000313" key="12">
    <source>
        <dbReference type="EMBL" id="CAH3024150.1"/>
    </source>
</evidence>
<accession>A0ABN8M8N8</accession>
<evidence type="ECO:0000256" key="1">
    <source>
        <dbReference type="ARBA" id="ARBA00004651"/>
    </source>
</evidence>
<evidence type="ECO:0000259" key="11">
    <source>
        <dbReference type="PROSITE" id="PS50262"/>
    </source>
</evidence>
<keyword evidence="8 9" id="KW-0807">Transducer</keyword>
<evidence type="ECO:0000256" key="3">
    <source>
        <dbReference type="ARBA" id="ARBA00022692"/>
    </source>
</evidence>
<keyword evidence="6 10" id="KW-0472">Membrane</keyword>
<dbReference type="PRINTS" id="PR00237">
    <property type="entry name" value="GPCRRHODOPSN"/>
</dbReference>
<feature type="transmembrane region" description="Helical" evidence="10">
    <location>
        <begin position="60"/>
        <end position="86"/>
    </location>
</feature>
<keyword evidence="13" id="KW-1185">Reference proteome</keyword>
<feature type="transmembrane region" description="Helical" evidence="10">
    <location>
        <begin position="188"/>
        <end position="209"/>
    </location>
</feature>
<name>A0ABN8M8N8_9CNID</name>
<organism evidence="12 13">
    <name type="scientific">Porites evermanni</name>
    <dbReference type="NCBI Taxonomy" id="104178"/>
    <lineage>
        <taxon>Eukaryota</taxon>
        <taxon>Metazoa</taxon>
        <taxon>Cnidaria</taxon>
        <taxon>Anthozoa</taxon>
        <taxon>Hexacorallia</taxon>
        <taxon>Scleractinia</taxon>
        <taxon>Fungiina</taxon>
        <taxon>Poritidae</taxon>
        <taxon>Porites</taxon>
    </lineage>
</organism>
<keyword evidence="5 9" id="KW-0297">G-protein coupled receptor</keyword>
<dbReference type="SUPFAM" id="SSF81321">
    <property type="entry name" value="Family A G protein-coupled receptor-like"/>
    <property type="match status" value="1"/>
</dbReference>
<dbReference type="Pfam" id="PF00001">
    <property type="entry name" value="7tm_1"/>
    <property type="match status" value="1"/>
</dbReference>
<dbReference type="InterPro" id="IPR017452">
    <property type="entry name" value="GPCR_Rhodpsn_7TM"/>
</dbReference>
<evidence type="ECO:0000313" key="13">
    <source>
        <dbReference type="Proteomes" id="UP001159427"/>
    </source>
</evidence>
<dbReference type="PROSITE" id="PS00237">
    <property type="entry name" value="G_PROTEIN_RECEP_F1_1"/>
    <property type="match status" value="1"/>
</dbReference>
<feature type="transmembrane region" description="Helical" evidence="10">
    <location>
        <begin position="23"/>
        <end position="48"/>
    </location>
</feature>
<dbReference type="CDD" id="cd00637">
    <property type="entry name" value="7tm_classA_rhodopsin-like"/>
    <property type="match status" value="1"/>
</dbReference>
<evidence type="ECO:0000256" key="2">
    <source>
        <dbReference type="ARBA" id="ARBA00022475"/>
    </source>
</evidence>
<evidence type="ECO:0000256" key="5">
    <source>
        <dbReference type="ARBA" id="ARBA00023040"/>
    </source>
</evidence>
<proteinExistence type="inferred from homology"/>
<evidence type="ECO:0000256" key="9">
    <source>
        <dbReference type="RuleBase" id="RU000688"/>
    </source>
</evidence>
<feature type="domain" description="G-protein coupled receptors family 1 profile" evidence="11">
    <location>
        <begin position="39"/>
        <end position="293"/>
    </location>
</feature>
<comment type="subcellular location">
    <subcellularLocation>
        <location evidence="1">Cell membrane</location>
        <topology evidence="1">Multi-pass membrane protein</topology>
    </subcellularLocation>
</comment>
<keyword evidence="2" id="KW-1003">Cell membrane</keyword>
<keyword evidence="7 9" id="KW-0675">Receptor</keyword>
<evidence type="ECO:0000256" key="6">
    <source>
        <dbReference type="ARBA" id="ARBA00023136"/>
    </source>
</evidence>
<protein>
    <recommendedName>
        <fullName evidence="11">G-protein coupled receptors family 1 profile domain-containing protein</fullName>
    </recommendedName>
</protein>
<dbReference type="PANTHER" id="PTHR24228">
    <property type="entry name" value="B2 BRADYKININ RECEPTOR/ANGIOTENSIN II RECEPTOR"/>
    <property type="match status" value="1"/>
</dbReference>
<evidence type="ECO:0000256" key="7">
    <source>
        <dbReference type="ARBA" id="ARBA00023170"/>
    </source>
</evidence>
<dbReference type="Proteomes" id="UP001159427">
    <property type="component" value="Unassembled WGS sequence"/>
</dbReference>
<dbReference type="EMBL" id="CALNXI010000291">
    <property type="protein sequence ID" value="CAH3024150.1"/>
    <property type="molecule type" value="Genomic_DNA"/>
</dbReference>
<keyword evidence="4 10" id="KW-1133">Transmembrane helix</keyword>
<comment type="similarity">
    <text evidence="9">Belongs to the G-protein coupled receptor 1 family.</text>
</comment>
<feature type="transmembrane region" description="Helical" evidence="10">
    <location>
        <begin position="240"/>
        <end position="260"/>
    </location>
</feature>
<dbReference type="PANTHER" id="PTHR24228:SF59">
    <property type="entry name" value="NEUROPEPTIDE RECEPTOR 15"/>
    <property type="match status" value="1"/>
</dbReference>